<keyword evidence="2" id="KW-1185">Reference proteome</keyword>
<dbReference type="RefSeq" id="WP_312746421.1">
    <property type="nucleotide sequence ID" value="NZ_CP116968.1"/>
</dbReference>
<dbReference type="EMBL" id="CP116968">
    <property type="protein sequence ID" value="WNM62639.1"/>
    <property type="molecule type" value="Genomic_DNA"/>
</dbReference>
<evidence type="ECO:0000313" key="2">
    <source>
        <dbReference type="Proteomes" id="UP001302494"/>
    </source>
</evidence>
<sequence>MIISPTTTRVEEHTDDDINEEIYNRTQNNVLLYASAGPSAIDRRLRELEVEWDIERVLEANAASFSLMGLALGAFIDRRWFMFPAAVAGFLLQHAIQGWCPPVPLFRRMGIRTTHEIQQERHALKALRGDYRDVAEIAGQVNGADVPQVTQAFEAAGNTSSS</sequence>
<dbReference type="Proteomes" id="UP001302494">
    <property type="component" value="Chromosome"/>
</dbReference>
<gene>
    <name evidence="1" type="ORF">PQG83_02515</name>
</gene>
<accession>A0AA96K3J9</accession>
<evidence type="ECO:0000313" key="1">
    <source>
        <dbReference type="EMBL" id="WNM62639.1"/>
    </source>
</evidence>
<evidence type="ECO:0008006" key="3">
    <source>
        <dbReference type="Google" id="ProtNLM"/>
    </source>
</evidence>
<reference evidence="1 2" key="1">
    <citation type="submission" date="2023-01" db="EMBL/GenBank/DDBJ databases">
        <title>Cultivation and genomic characterization of new, ubiquitous marine nitrite-oxidizing bacteria from the Nitrospirales.</title>
        <authorList>
            <person name="Mueller A.J."/>
            <person name="Daebeler A."/>
            <person name="Herbold C.W."/>
            <person name="Kirkegaard R.H."/>
            <person name="Daims H."/>
        </authorList>
    </citation>
    <scope>NUCLEOTIDE SEQUENCE [LARGE SCALE GENOMIC DNA]</scope>
    <source>
        <strain evidence="1 2">DK</strain>
    </source>
</reference>
<dbReference type="AlphaFoldDB" id="A0AA96K3J9"/>
<protein>
    <recommendedName>
        <fullName evidence="3">DUF2892 domain-containing protein</fullName>
    </recommendedName>
</protein>
<name>A0AA96K3J9_9BACT</name>
<dbReference type="KEGG" id="nneo:PQG83_02515"/>
<organism evidence="1 2">
    <name type="scientific">Candidatus Nitrospira neomarina</name>
    <dbReference type="NCBI Taxonomy" id="3020899"/>
    <lineage>
        <taxon>Bacteria</taxon>
        <taxon>Pseudomonadati</taxon>
        <taxon>Nitrospirota</taxon>
        <taxon>Nitrospiria</taxon>
        <taxon>Nitrospirales</taxon>
        <taxon>Nitrospiraceae</taxon>
        <taxon>Nitrospira</taxon>
    </lineage>
</organism>
<proteinExistence type="predicted"/>
<dbReference type="Gene3D" id="6.10.140.1340">
    <property type="match status" value="1"/>
</dbReference>